<dbReference type="GO" id="GO:0042597">
    <property type="term" value="C:periplasmic space"/>
    <property type="evidence" value="ECO:0007669"/>
    <property type="project" value="UniProtKB-ARBA"/>
</dbReference>
<name>A0A072NG59_SCHAZ</name>
<dbReference type="InterPro" id="IPR000914">
    <property type="entry name" value="SBP_5_dom"/>
</dbReference>
<dbReference type="GO" id="GO:1904680">
    <property type="term" value="F:peptide transmembrane transporter activity"/>
    <property type="evidence" value="ECO:0007669"/>
    <property type="project" value="TreeGrafter"/>
</dbReference>
<dbReference type="GO" id="GO:0030313">
    <property type="term" value="C:cell envelope"/>
    <property type="evidence" value="ECO:0007669"/>
    <property type="project" value="UniProtKB-SubCell"/>
</dbReference>
<sequence length="538" mass="60079">MNLLHFGQKKLSVWLMIFSFMLILSACSSNQSSGAGSQNKDADTEKENQSLTIALGHGLDYLGMDPYGNGRENTVLRTVVFEPLALETSKGQFEGALAKSWSVNETGTEWTFKLREGVTFHDGTPFTSSAVLEAFNHYMKDPNFSRRAPIENIAASDDFTVVFQLQKPFAPFLNLVGSYQCVIPSPNSFDEQGKMVKPIGTGPFALKSQSKEKVEFVAYDSHWREKPSIDELQIVYISDPATMALALESGEVDLIGADGYGIPQAEIKRLQDNKDFTVVMNADSSSLEWVGFNSDTGPLQDVNVRKAINYALERGQIAEFIYEGFATPAVGPIGFDESILWTDTSIQGYQYDLEKAKQLLAEAGWKERNNEGFLVKDGQVLELTFLLEGTRTWKPTGEAIQNQLAELGIKVNLELRDNSVIRELVKKGQFNMVGLGSIGKSAADPYYFFQYYFTTRGSGTVLTNSEKMNQLVSDVVSTIDQDKRSEIYNEIQREVMDIAPGAFLLHPHRVTIMKNDISGWDFANTMDPLRFVYKLSRE</sequence>
<dbReference type="PATRIC" id="fig|1348973.3.peg.4470"/>
<dbReference type="PANTHER" id="PTHR30290:SF10">
    <property type="entry name" value="PERIPLASMIC OLIGOPEPTIDE-BINDING PROTEIN-RELATED"/>
    <property type="match status" value="1"/>
</dbReference>
<dbReference type="PANTHER" id="PTHR30290">
    <property type="entry name" value="PERIPLASMIC BINDING COMPONENT OF ABC TRANSPORTER"/>
    <property type="match status" value="1"/>
</dbReference>
<evidence type="ECO:0000259" key="5">
    <source>
        <dbReference type="Pfam" id="PF00496"/>
    </source>
</evidence>
<reference evidence="6 7" key="1">
    <citation type="submission" date="2014-04" db="EMBL/GenBank/DDBJ databases">
        <title>Draft genome sequence of Bacillus azotoformans MEV2011, a (co-) denitrifying strain unable to grow in the presence of oxygen.</title>
        <authorList>
            <person name="Nielsen M."/>
            <person name="Schreiber L."/>
            <person name="Finster K."/>
            <person name="Schramm A."/>
        </authorList>
    </citation>
    <scope>NUCLEOTIDE SEQUENCE [LARGE SCALE GENOMIC DNA]</scope>
    <source>
        <strain evidence="6 7">MEV2011</strain>
    </source>
</reference>
<gene>
    <name evidence="6" type="ORF">M670_04603</name>
</gene>
<dbReference type="InterPro" id="IPR030678">
    <property type="entry name" value="Peptide/Ni-bd"/>
</dbReference>
<dbReference type="GO" id="GO:0015833">
    <property type="term" value="P:peptide transport"/>
    <property type="evidence" value="ECO:0007669"/>
    <property type="project" value="TreeGrafter"/>
</dbReference>
<dbReference type="EMBL" id="JJRY01000032">
    <property type="protein sequence ID" value="KEF36222.1"/>
    <property type="molecule type" value="Genomic_DNA"/>
</dbReference>
<dbReference type="InterPro" id="IPR039424">
    <property type="entry name" value="SBP_5"/>
</dbReference>
<dbReference type="RefSeq" id="WP_035198653.1">
    <property type="nucleotide sequence ID" value="NZ_JJRY01000032.1"/>
</dbReference>
<evidence type="ECO:0000256" key="1">
    <source>
        <dbReference type="ARBA" id="ARBA00004196"/>
    </source>
</evidence>
<protein>
    <submittedName>
        <fullName evidence="6">ABC-type dipeptide transport system, periplasmic component</fullName>
    </submittedName>
</protein>
<dbReference type="Gene3D" id="3.40.190.10">
    <property type="entry name" value="Periplasmic binding protein-like II"/>
    <property type="match status" value="1"/>
</dbReference>
<comment type="caution">
    <text evidence="6">The sequence shown here is derived from an EMBL/GenBank/DDBJ whole genome shotgun (WGS) entry which is preliminary data.</text>
</comment>
<organism evidence="6 7">
    <name type="scientific">Schinkia azotoformans MEV2011</name>
    <dbReference type="NCBI Taxonomy" id="1348973"/>
    <lineage>
        <taxon>Bacteria</taxon>
        <taxon>Bacillati</taxon>
        <taxon>Bacillota</taxon>
        <taxon>Bacilli</taxon>
        <taxon>Bacillales</taxon>
        <taxon>Bacillaceae</taxon>
        <taxon>Calidifontibacillus/Schinkia group</taxon>
        <taxon>Schinkia</taxon>
    </lineage>
</organism>
<evidence type="ECO:0000313" key="6">
    <source>
        <dbReference type="EMBL" id="KEF36222.1"/>
    </source>
</evidence>
<dbReference type="AlphaFoldDB" id="A0A072NG59"/>
<comment type="subcellular location">
    <subcellularLocation>
        <location evidence="1">Cell envelope</location>
    </subcellularLocation>
</comment>
<dbReference type="SUPFAM" id="SSF53850">
    <property type="entry name" value="Periplasmic binding protein-like II"/>
    <property type="match status" value="1"/>
</dbReference>
<dbReference type="Gene3D" id="3.10.105.10">
    <property type="entry name" value="Dipeptide-binding Protein, Domain 3"/>
    <property type="match status" value="1"/>
</dbReference>
<dbReference type="OrthoDB" id="9796817at2"/>
<dbReference type="GO" id="GO:0043190">
    <property type="term" value="C:ATP-binding cassette (ABC) transporter complex"/>
    <property type="evidence" value="ECO:0007669"/>
    <property type="project" value="InterPro"/>
</dbReference>
<dbReference type="Pfam" id="PF00496">
    <property type="entry name" value="SBP_bac_5"/>
    <property type="match status" value="1"/>
</dbReference>
<evidence type="ECO:0000256" key="2">
    <source>
        <dbReference type="ARBA" id="ARBA00005695"/>
    </source>
</evidence>
<comment type="similarity">
    <text evidence="2">Belongs to the bacterial solute-binding protein 5 family.</text>
</comment>
<accession>A0A072NG59</accession>
<feature type="domain" description="Solute-binding protein family 5" evidence="5">
    <location>
        <begin position="93"/>
        <end position="458"/>
    </location>
</feature>
<evidence type="ECO:0000256" key="4">
    <source>
        <dbReference type="ARBA" id="ARBA00022729"/>
    </source>
</evidence>
<evidence type="ECO:0000256" key="3">
    <source>
        <dbReference type="ARBA" id="ARBA00022448"/>
    </source>
</evidence>
<keyword evidence="4" id="KW-0732">Signal</keyword>
<proteinExistence type="inferred from homology"/>
<evidence type="ECO:0000313" key="7">
    <source>
        <dbReference type="Proteomes" id="UP000027936"/>
    </source>
</evidence>
<keyword evidence="3" id="KW-0813">Transport</keyword>
<dbReference type="PIRSF" id="PIRSF002741">
    <property type="entry name" value="MppA"/>
    <property type="match status" value="1"/>
</dbReference>
<dbReference type="Proteomes" id="UP000027936">
    <property type="component" value="Unassembled WGS sequence"/>
</dbReference>